<evidence type="ECO:0000313" key="2">
    <source>
        <dbReference type="EMBL" id="MFC4594595.1"/>
    </source>
</evidence>
<feature type="domain" description="DUF6894" evidence="1">
    <location>
        <begin position="107"/>
        <end position="173"/>
    </location>
</feature>
<proteinExistence type="predicted"/>
<protein>
    <submittedName>
        <fullName evidence="2">DUF6894 family protein</fullName>
    </submittedName>
</protein>
<keyword evidence="3" id="KW-1185">Reference proteome</keyword>
<comment type="caution">
    <text evidence="2">The sequence shown here is derived from an EMBL/GenBank/DDBJ whole genome shotgun (WGS) entry which is preliminary data.</text>
</comment>
<dbReference type="Pfam" id="PF21834">
    <property type="entry name" value="DUF6894"/>
    <property type="match status" value="1"/>
</dbReference>
<gene>
    <name evidence="2" type="ORF">ACFO3E_10415</name>
</gene>
<accession>A0ABV9F0Z1</accession>
<evidence type="ECO:0000313" key="3">
    <source>
        <dbReference type="Proteomes" id="UP001595957"/>
    </source>
</evidence>
<organism evidence="2 3">
    <name type="scientific">Sphingobium tyrosinilyticum</name>
    <dbReference type="NCBI Taxonomy" id="2715436"/>
    <lineage>
        <taxon>Bacteria</taxon>
        <taxon>Pseudomonadati</taxon>
        <taxon>Pseudomonadota</taxon>
        <taxon>Alphaproteobacteria</taxon>
        <taxon>Sphingomonadales</taxon>
        <taxon>Sphingomonadaceae</taxon>
        <taxon>Sphingobium</taxon>
    </lineage>
</organism>
<dbReference type="Proteomes" id="UP001595957">
    <property type="component" value="Unassembled WGS sequence"/>
</dbReference>
<sequence>MPSEAADEKAQVLRVLPLPHYSDEACVHLVGVAELHCVEMIAVALPASTGCIPFGALNGHDRLLPIREATIEQKENIWESVTGRCTGNWNAMPNGALCGWRLPIPKFNINIRTQSRISDTVPVHSDDHTALQIELARFVGELLKDHADLIWVDEDWQIDVSDETGLILYVLNITAMKTAATASIP</sequence>
<dbReference type="InterPro" id="IPR054189">
    <property type="entry name" value="DUF6894"/>
</dbReference>
<reference evidence="3" key="1">
    <citation type="journal article" date="2019" name="Int. J. Syst. Evol. Microbiol.">
        <title>The Global Catalogue of Microorganisms (GCM) 10K type strain sequencing project: providing services to taxonomists for standard genome sequencing and annotation.</title>
        <authorList>
            <consortium name="The Broad Institute Genomics Platform"/>
            <consortium name="The Broad Institute Genome Sequencing Center for Infectious Disease"/>
            <person name="Wu L."/>
            <person name="Ma J."/>
        </authorList>
    </citation>
    <scope>NUCLEOTIDE SEQUENCE [LARGE SCALE GENOMIC DNA]</scope>
    <source>
        <strain evidence="3">NBRC 103632</strain>
    </source>
</reference>
<dbReference type="EMBL" id="JBHSFZ010000021">
    <property type="protein sequence ID" value="MFC4594595.1"/>
    <property type="molecule type" value="Genomic_DNA"/>
</dbReference>
<evidence type="ECO:0000259" key="1">
    <source>
        <dbReference type="Pfam" id="PF21834"/>
    </source>
</evidence>
<name>A0ABV9F0Z1_9SPHN</name>